<dbReference type="Proteomes" id="UP001218188">
    <property type="component" value="Unassembled WGS sequence"/>
</dbReference>
<accession>A0AAD6WQQ7</accession>
<feature type="compositionally biased region" description="Basic and acidic residues" evidence="1">
    <location>
        <begin position="214"/>
        <end position="229"/>
    </location>
</feature>
<protein>
    <submittedName>
        <fullName evidence="2">Uncharacterized protein</fullName>
    </submittedName>
</protein>
<feature type="region of interest" description="Disordered" evidence="1">
    <location>
        <begin position="183"/>
        <end position="272"/>
    </location>
</feature>
<dbReference type="EMBL" id="JARJCM010000226">
    <property type="protein sequence ID" value="KAJ7021682.1"/>
    <property type="molecule type" value="Genomic_DNA"/>
</dbReference>
<reference evidence="2" key="1">
    <citation type="submission" date="2023-03" db="EMBL/GenBank/DDBJ databases">
        <title>Massive genome expansion in bonnet fungi (Mycena s.s.) driven by repeated elements and novel gene families across ecological guilds.</title>
        <authorList>
            <consortium name="Lawrence Berkeley National Laboratory"/>
            <person name="Harder C.B."/>
            <person name="Miyauchi S."/>
            <person name="Viragh M."/>
            <person name="Kuo A."/>
            <person name="Thoen E."/>
            <person name="Andreopoulos B."/>
            <person name="Lu D."/>
            <person name="Skrede I."/>
            <person name="Drula E."/>
            <person name="Henrissat B."/>
            <person name="Morin E."/>
            <person name="Kohler A."/>
            <person name="Barry K."/>
            <person name="LaButti K."/>
            <person name="Morin E."/>
            <person name="Salamov A."/>
            <person name="Lipzen A."/>
            <person name="Mereny Z."/>
            <person name="Hegedus B."/>
            <person name="Baldrian P."/>
            <person name="Stursova M."/>
            <person name="Weitz H."/>
            <person name="Taylor A."/>
            <person name="Grigoriev I.V."/>
            <person name="Nagy L.G."/>
            <person name="Martin F."/>
            <person name="Kauserud H."/>
        </authorList>
    </citation>
    <scope>NUCLEOTIDE SEQUENCE</scope>
    <source>
        <strain evidence="2">CBHHK200</strain>
    </source>
</reference>
<organism evidence="2 3">
    <name type="scientific">Mycena alexandri</name>
    <dbReference type="NCBI Taxonomy" id="1745969"/>
    <lineage>
        <taxon>Eukaryota</taxon>
        <taxon>Fungi</taxon>
        <taxon>Dikarya</taxon>
        <taxon>Basidiomycota</taxon>
        <taxon>Agaricomycotina</taxon>
        <taxon>Agaricomycetes</taxon>
        <taxon>Agaricomycetidae</taxon>
        <taxon>Agaricales</taxon>
        <taxon>Marasmiineae</taxon>
        <taxon>Mycenaceae</taxon>
        <taxon>Mycena</taxon>
    </lineage>
</organism>
<evidence type="ECO:0000256" key="1">
    <source>
        <dbReference type="SAM" id="MobiDB-lite"/>
    </source>
</evidence>
<evidence type="ECO:0000313" key="3">
    <source>
        <dbReference type="Proteomes" id="UP001218188"/>
    </source>
</evidence>
<proteinExistence type="predicted"/>
<gene>
    <name evidence="2" type="ORF">C8F04DRAFT_261153</name>
</gene>
<keyword evidence="3" id="KW-1185">Reference proteome</keyword>
<feature type="compositionally biased region" description="Polar residues" evidence="1">
    <location>
        <begin position="192"/>
        <end position="213"/>
    </location>
</feature>
<dbReference type="AlphaFoldDB" id="A0AAD6WQQ7"/>
<sequence>MVGQTARSWEARTGTAIPREKTSSNALSRAASSSTVVSFDNVVAPSDLEIYSQAGLIPIAKSEKAPERKARTDENELRISTHIVAILRRIEELERKGGAQHHEMLQRMEDVLANLPSSAPADGVAGLAADIESVRARASETRNAVTDLLGAVNNLMDVPTDIARLTRRIENLSANNATIQKATRDADRGLNNGATNHITHAATSPTQNPQRQLSENEWREREEARRDAEFYGDGPAEGDSGNGTRGATKRDRPFAGFGGASTAAKRAKTSNEPTYEDVYLWDVDTGEASPAKIAHTAMERLGMNSSNAFHSVKHAPNAPRSVISIRFRTSDVADQFIDNMRANAPASMRHLHAGRRAVYEKKGTGNKEKDPW</sequence>
<evidence type="ECO:0000313" key="2">
    <source>
        <dbReference type="EMBL" id="KAJ7021682.1"/>
    </source>
</evidence>
<name>A0AAD6WQQ7_9AGAR</name>
<feature type="region of interest" description="Disordered" evidence="1">
    <location>
        <begin position="1"/>
        <end position="30"/>
    </location>
</feature>
<comment type="caution">
    <text evidence="2">The sequence shown here is derived from an EMBL/GenBank/DDBJ whole genome shotgun (WGS) entry which is preliminary data.</text>
</comment>